<dbReference type="AlphaFoldDB" id="A0A193GLQ2"/>
<evidence type="ECO:0000259" key="1">
    <source>
        <dbReference type="PROSITE" id="PS51186"/>
    </source>
</evidence>
<dbReference type="KEGG" id="bfz:BAU07_03490"/>
<feature type="domain" description="N-acetyltransferase" evidence="1">
    <location>
        <begin position="4"/>
        <end position="164"/>
    </location>
</feature>
<dbReference type="Pfam" id="PF00583">
    <property type="entry name" value="Acetyltransf_1"/>
    <property type="match status" value="1"/>
</dbReference>
<proteinExistence type="predicted"/>
<dbReference type="EMBL" id="CP016172">
    <property type="protein sequence ID" value="ANN80204.1"/>
    <property type="molecule type" value="Genomic_DNA"/>
</dbReference>
<dbReference type="SUPFAM" id="SSF55729">
    <property type="entry name" value="Acyl-CoA N-acyltransferases (Nat)"/>
    <property type="match status" value="1"/>
</dbReference>
<name>A0A193GLQ2_9BORD</name>
<dbReference type="CDD" id="cd04301">
    <property type="entry name" value="NAT_SF"/>
    <property type="match status" value="1"/>
</dbReference>
<dbReference type="OrthoDB" id="1188001at2"/>
<accession>A0A193GLQ2</accession>
<dbReference type="GO" id="GO:0016747">
    <property type="term" value="F:acyltransferase activity, transferring groups other than amino-acyl groups"/>
    <property type="evidence" value="ECO:0007669"/>
    <property type="project" value="InterPro"/>
</dbReference>
<protein>
    <recommendedName>
        <fullName evidence="1">N-acetyltransferase domain-containing protein</fullName>
    </recommendedName>
</protein>
<evidence type="ECO:0000313" key="2">
    <source>
        <dbReference type="EMBL" id="ANN80204.1"/>
    </source>
</evidence>
<dbReference type="PROSITE" id="PS51186">
    <property type="entry name" value="GNAT"/>
    <property type="match status" value="1"/>
</dbReference>
<sequence length="164" mass="18480">MTKRAIRSAAEADLPHLVVIGTEAIAYKLGRGDYVWGTSAWTVQATQRMLDQGGLYVIEQDGMPAGMLSFAWQDEEYWGPQDRNARYVHKLSLRDGFRGLGLGVYAIDWCADLVRANDGDRLRLDCELRNTGLCAYYESLGFVRVGTKPFPSGYIASLYERFLR</sequence>
<organism evidence="2 3">
    <name type="scientific">Bordetella flabilis</name>
    <dbReference type="NCBI Taxonomy" id="463014"/>
    <lineage>
        <taxon>Bacteria</taxon>
        <taxon>Pseudomonadati</taxon>
        <taxon>Pseudomonadota</taxon>
        <taxon>Betaproteobacteria</taxon>
        <taxon>Burkholderiales</taxon>
        <taxon>Alcaligenaceae</taxon>
        <taxon>Bordetella</taxon>
    </lineage>
</organism>
<dbReference type="Gene3D" id="3.40.630.30">
    <property type="match status" value="1"/>
</dbReference>
<gene>
    <name evidence="2" type="ORF">BAU07_03490</name>
</gene>
<reference evidence="2 3" key="1">
    <citation type="submission" date="2016-06" db="EMBL/GenBank/DDBJ databases">
        <title>Complete genome sequences of Bordetella bronchialis and Bordetella flabilis.</title>
        <authorList>
            <person name="LiPuma J.J."/>
            <person name="Spilker T."/>
        </authorList>
    </citation>
    <scope>NUCLEOTIDE SEQUENCE [LARGE SCALE GENOMIC DNA]</scope>
    <source>
        <strain evidence="2 3">AU10664</strain>
    </source>
</reference>
<dbReference type="InterPro" id="IPR016181">
    <property type="entry name" value="Acyl_CoA_acyltransferase"/>
</dbReference>
<dbReference type="Proteomes" id="UP000091926">
    <property type="component" value="Chromosome"/>
</dbReference>
<evidence type="ECO:0000313" key="3">
    <source>
        <dbReference type="Proteomes" id="UP000091926"/>
    </source>
</evidence>
<dbReference type="RefSeq" id="WP_066664693.1">
    <property type="nucleotide sequence ID" value="NZ_CBCSCL010000029.1"/>
</dbReference>
<dbReference type="InterPro" id="IPR000182">
    <property type="entry name" value="GNAT_dom"/>
</dbReference>
<dbReference type="STRING" id="463014.BAU07_03490"/>
<keyword evidence="3" id="KW-1185">Reference proteome</keyword>